<reference evidence="1" key="1">
    <citation type="submission" date="2022-12" db="EMBL/GenBank/DDBJ databases">
        <authorList>
            <person name="Wang J."/>
        </authorList>
    </citation>
    <scope>NUCLEOTIDE SEQUENCE</scope>
    <source>
        <strain evidence="1">HY-45-18</strain>
    </source>
</reference>
<evidence type="ECO:0000313" key="2">
    <source>
        <dbReference type="Proteomes" id="UP001078443"/>
    </source>
</evidence>
<protein>
    <submittedName>
        <fullName evidence="1">DUF488 domain-containing protein</fullName>
    </submittedName>
</protein>
<dbReference type="InterPro" id="IPR014519">
    <property type="entry name" value="UCP024492"/>
</dbReference>
<dbReference type="EMBL" id="JAPQER010000004">
    <property type="protein sequence ID" value="MCY6484993.1"/>
    <property type="molecule type" value="Genomic_DNA"/>
</dbReference>
<proteinExistence type="predicted"/>
<sequence>MVCYTIGHSTRKIKEFIRIIKKYNINYVIDVRNISYCSNKFTEIFNRDILKDKLKDKDVKYEYMGKELGMYPKEYKEFDKVIECDLFKKGIHNVLDKIKKGYNIAIMCSERNPFNCHRSIAIGYMLNKKGIDIEHIIDGNITKNQVRIEEELFITYEPRLKNELVQISIQDILDWVNYDDISEKDIKKKIIEQAYRMKWKNINNKIY</sequence>
<dbReference type="Proteomes" id="UP001078443">
    <property type="component" value="Unassembled WGS sequence"/>
</dbReference>
<dbReference type="Pfam" id="PF04343">
    <property type="entry name" value="DUF488"/>
    <property type="match status" value="1"/>
</dbReference>
<organism evidence="1 2">
    <name type="scientific">Clostridium aestuarii</name>
    <dbReference type="NCBI Taxonomy" id="338193"/>
    <lineage>
        <taxon>Bacteria</taxon>
        <taxon>Bacillati</taxon>
        <taxon>Bacillota</taxon>
        <taxon>Clostridia</taxon>
        <taxon>Eubacteriales</taxon>
        <taxon>Clostridiaceae</taxon>
        <taxon>Clostridium</taxon>
    </lineage>
</organism>
<dbReference type="InterPro" id="IPR007438">
    <property type="entry name" value="DUF488"/>
</dbReference>
<accession>A0ABT4D172</accession>
<dbReference type="RefSeq" id="WP_268041310.1">
    <property type="nucleotide sequence ID" value="NZ_JAPQER010000004.1"/>
</dbReference>
<keyword evidence="2" id="KW-1185">Reference proteome</keyword>
<name>A0ABT4D172_9CLOT</name>
<gene>
    <name evidence="1" type="ORF">OW763_11625</name>
</gene>
<comment type="caution">
    <text evidence="1">The sequence shown here is derived from an EMBL/GenBank/DDBJ whole genome shotgun (WGS) entry which is preliminary data.</text>
</comment>
<dbReference type="PANTHER" id="PTHR39337:SF1">
    <property type="entry name" value="BLR5642 PROTEIN"/>
    <property type="match status" value="1"/>
</dbReference>
<evidence type="ECO:0000313" key="1">
    <source>
        <dbReference type="EMBL" id="MCY6484993.1"/>
    </source>
</evidence>
<dbReference type="PIRSF" id="PIRSF024492">
    <property type="entry name" value="UCP024492"/>
    <property type="match status" value="1"/>
</dbReference>
<dbReference type="PANTHER" id="PTHR39337">
    <property type="entry name" value="BLR5642 PROTEIN"/>
    <property type="match status" value="1"/>
</dbReference>